<dbReference type="SUPFAM" id="SSF56935">
    <property type="entry name" value="Porins"/>
    <property type="match status" value="1"/>
</dbReference>
<name>A0A2I7JVQ5_9RHOB</name>
<evidence type="ECO:0000259" key="2">
    <source>
        <dbReference type="Pfam" id="PF13609"/>
    </source>
</evidence>
<keyword evidence="1" id="KW-0732">Signal</keyword>
<dbReference type="InterPro" id="IPR023614">
    <property type="entry name" value="Porin_dom_sf"/>
</dbReference>
<feature type="chain" id="PRO_5014460527" evidence="1">
    <location>
        <begin position="29"/>
        <end position="376"/>
    </location>
</feature>
<dbReference type="EMBL" id="CP010725">
    <property type="protein sequence ID" value="AUQ99258.1"/>
    <property type="molecule type" value="Genomic_DNA"/>
</dbReference>
<dbReference type="Gene3D" id="2.40.160.10">
    <property type="entry name" value="Porin"/>
    <property type="match status" value="1"/>
</dbReference>
<evidence type="ECO:0000313" key="3">
    <source>
        <dbReference type="EMBL" id="AUQ94270.1"/>
    </source>
</evidence>
<reference evidence="3 6" key="3">
    <citation type="journal article" date="2017" name="Int. J. Syst. Evol. Microbiol.">
        <title>Adaptation of Surface-Associated Bacteria to the Open Ocean: A Genomically Distinct Subpopulation of Phaeobacter gallaeciensis Colonizes Pacific Mesozooplankton.</title>
        <authorList>
            <person name="Freese H.M."/>
            <person name="Methner A."/>
            <person name="Overmann J."/>
        </authorList>
    </citation>
    <scope>NUCLEOTIDE SEQUENCE [LARGE SCALE GENOMIC DNA]</scope>
    <source>
        <strain evidence="3 6">P66</strain>
    </source>
</reference>
<protein>
    <submittedName>
        <fullName evidence="4">Outer membrane protein (Porin)</fullName>
    </submittedName>
</protein>
<sequence precursor="true">MNTRFASQLGVTALVSGLFAGLAAPAVAGPTYENNSGGTFRYYGQFNPSFQSFDDGGDDFSTLVDNANSNSRIGFWLEQPFGENTLRFNFETALGLRSSDGVDQNGRPQNISWDRTRIRKVDLQYATARYGTFSFGQGSMASDGLAESDLSGTGVIQTSSIADSAGGFLFRTSTGTLSGVSIGSAFRSLDGGRLGRVRYDTPEFSGFTVSASYGEEILRSNSDREAYDVAVRYTNDDLGDFTINGALGAVWNENGPGTKTRDIVASFAALHEPSGVSFAVAGGDRDTGGDYAFAKLGYTANFLSVGATSFAIDYYDGSDMVTSGDSAESWGIAAVQNFDNLNLETYVAYRDYSYSDTSATSYQDSSSVMAGARWKF</sequence>
<dbReference type="GO" id="GO:0015288">
    <property type="term" value="F:porin activity"/>
    <property type="evidence" value="ECO:0007669"/>
    <property type="project" value="InterPro"/>
</dbReference>
<reference evidence="4 5" key="1">
    <citation type="journal article" date="2017" name="Front. Microbiol.">
        <title>Phaeobacter piscinae sp. nov., a species of the Roseobacter group and potential aquaculture probiont.</title>
        <authorList>
            <person name="Sonnenschein E.C."/>
            <person name="Phippen C.B.W."/>
            <person name="Nielsen K.F."/>
            <person name="Mateiu R.V."/>
            <person name="Melchiorsen J."/>
            <person name="Gram L."/>
            <person name="Overmann J."/>
            <person name="Freese H.M."/>
        </authorList>
    </citation>
    <scope>NUCLEOTIDE SEQUENCE [LARGE SCALE GENOMIC DNA]</scope>
    <source>
        <strain evidence="4 5">P88</strain>
    </source>
</reference>
<gene>
    <name evidence="3" type="ORF">PhaeoP66_01484</name>
    <name evidence="4" type="ORF">PhaeoP88_01887</name>
</gene>
<reference evidence="5 6" key="2">
    <citation type="journal article" date="2017" name="Genome Biol. Evol.">
        <title>Trajectories and Drivers of Genome Evolution in Surface-Associated Marine Phaeobacter.</title>
        <authorList>
            <person name="Freese H.M."/>
            <person name="Sikorski J."/>
            <person name="Bunk B."/>
            <person name="Scheuner C."/>
            <person name="Meier-Kolthoff J.P."/>
            <person name="Sproer C."/>
            <person name="Gram L."/>
            <person name="Overmann J."/>
        </authorList>
    </citation>
    <scope>NUCLEOTIDE SEQUENCE [LARGE SCALE GENOMIC DNA]</scope>
    <source>
        <strain evidence="3 6">P66</strain>
        <strain evidence="4 5">P88</strain>
    </source>
</reference>
<dbReference type="Pfam" id="PF13609">
    <property type="entry name" value="Porin_4"/>
    <property type="match status" value="1"/>
</dbReference>
<dbReference type="GO" id="GO:0016020">
    <property type="term" value="C:membrane"/>
    <property type="evidence" value="ECO:0007669"/>
    <property type="project" value="InterPro"/>
</dbReference>
<organism evidence="4 5">
    <name type="scientific">Phaeobacter inhibens</name>
    <dbReference type="NCBI Taxonomy" id="221822"/>
    <lineage>
        <taxon>Bacteria</taxon>
        <taxon>Pseudomonadati</taxon>
        <taxon>Pseudomonadota</taxon>
        <taxon>Alphaproteobacteria</taxon>
        <taxon>Rhodobacterales</taxon>
        <taxon>Roseobacteraceae</taxon>
        <taxon>Phaeobacter</taxon>
    </lineage>
</organism>
<evidence type="ECO:0000313" key="5">
    <source>
        <dbReference type="Proteomes" id="UP000236447"/>
    </source>
</evidence>
<feature type="signal peptide" evidence="1">
    <location>
        <begin position="1"/>
        <end position="28"/>
    </location>
</feature>
<dbReference type="InterPro" id="IPR033900">
    <property type="entry name" value="Gram_neg_porin_domain"/>
</dbReference>
<dbReference type="EMBL" id="CP010705">
    <property type="protein sequence ID" value="AUQ94270.1"/>
    <property type="molecule type" value="Genomic_DNA"/>
</dbReference>
<dbReference type="Proteomes" id="UP000236536">
    <property type="component" value="Chromosome"/>
</dbReference>
<dbReference type="RefSeq" id="WP_102854746.1">
    <property type="nucleotide sequence ID" value="NZ_CANLFJ010000001.1"/>
</dbReference>
<dbReference type="Proteomes" id="UP000236447">
    <property type="component" value="Chromosome"/>
</dbReference>
<evidence type="ECO:0000313" key="4">
    <source>
        <dbReference type="EMBL" id="AUQ99258.1"/>
    </source>
</evidence>
<evidence type="ECO:0000313" key="6">
    <source>
        <dbReference type="Proteomes" id="UP000236536"/>
    </source>
</evidence>
<accession>A0A2I7JVQ5</accession>
<evidence type="ECO:0000256" key="1">
    <source>
        <dbReference type="SAM" id="SignalP"/>
    </source>
</evidence>
<feature type="domain" description="Porin" evidence="2">
    <location>
        <begin position="12"/>
        <end position="356"/>
    </location>
</feature>
<proteinExistence type="predicted"/>
<dbReference type="AlphaFoldDB" id="A0A2I7JVQ5"/>
<keyword evidence="6" id="KW-1185">Reference proteome</keyword>